<feature type="domain" description="AMP-dependent synthetase/ligase" evidence="1">
    <location>
        <begin position="20"/>
        <end position="385"/>
    </location>
</feature>
<proteinExistence type="predicted"/>
<dbReference type="InterPro" id="IPR050237">
    <property type="entry name" value="ATP-dep_AMP-bd_enzyme"/>
</dbReference>
<dbReference type="Pfam" id="PF13193">
    <property type="entry name" value="AMP-binding_C"/>
    <property type="match status" value="1"/>
</dbReference>
<dbReference type="InterPro" id="IPR025110">
    <property type="entry name" value="AMP-bd_C"/>
</dbReference>
<comment type="caution">
    <text evidence="3">The sequence shown here is derived from an EMBL/GenBank/DDBJ whole genome shotgun (WGS) entry which is preliminary data.</text>
</comment>
<evidence type="ECO:0000259" key="2">
    <source>
        <dbReference type="Pfam" id="PF13193"/>
    </source>
</evidence>
<accession>A0A2T0U070</accession>
<name>A0A2T0U070_9ACTN</name>
<dbReference type="EMBL" id="PVTG01000002">
    <property type="protein sequence ID" value="PRY51315.1"/>
    <property type="molecule type" value="Genomic_DNA"/>
</dbReference>
<dbReference type="AlphaFoldDB" id="A0A2T0U070"/>
<dbReference type="PANTHER" id="PTHR43767">
    <property type="entry name" value="LONG-CHAIN-FATTY-ACID--COA LIGASE"/>
    <property type="match status" value="1"/>
</dbReference>
<dbReference type="Pfam" id="PF00501">
    <property type="entry name" value="AMP-binding"/>
    <property type="match status" value="1"/>
</dbReference>
<evidence type="ECO:0000313" key="4">
    <source>
        <dbReference type="Proteomes" id="UP000239210"/>
    </source>
</evidence>
<evidence type="ECO:0000313" key="3">
    <source>
        <dbReference type="EMBL" id="PRY51315.1"/>
    </source>
</evidence>
<reference evidence="3 4" key="1">
    <citation type="submission" date="2018-03" db="EMBL/GenBank/DDBJ databases">
        <title>Genomic Encyclopedia of Archaeal and Bacterial Type Strains, Phase II (KMG-II): from individual species to whole genera.</title>
        <authorList>
            <person name="Goeker M."/>
        </authorList>
    </citation>
    <scope>NUCLEOTIDE SEQUENCE [LARGE SCALE GENOMIC DNA]</scope>
    <source>
        <strain evidence="3 4">DSM 45416</strain>
    </source>
</reference>
<keyword evidence="4" id="KW-1185">Reference proteome</keyword>
<evidence type="ECO:0000259" key="1">
    <source>
        <dbReference type="Pfam" id="PF00501"/>
    </source>
</evidence>
<dbReference type="RefSeq" id="WP_106275806.1">
    <property type="nucleotide sequence ID" value="NZ_PVTG01000002.1"/>
</dbReference>
<dbReference type="InterPro" id="IPR042099">
    <property type="entry name" value="ANL_N_sf"/>
</dbReference>
<dbReference type="PANTHER" id="PTHR43767:SF1">
    <property type="entry name" value="NONRIBOSOMAL PEPTIDE SYNTHASE PES1 (EUROFUNG)-RELATED"/>
    <property type="match status" value="1"/>
</dbReference>
<dbReference type="GO" id="GO:0016878">
    <property type="term" value="F:acid-thiol ligase activity"/>
    <property type="evidence" value="ECO:0007669"/>
    <property type="project" value="UniProtKB-ARBA"/>
</dbReference>
<dbReference type="InterPro" id="IPR045851">
    <property type="entry name" value="AMP-bd_C_sf"/>
</dbReference>
<keyword evidence="3" id="KW-0436">Ligase</keyword>
<dbReference type="OrthoDB" id="2579187at2"/>
<dbReference type="SUPFAM" id="SSF56801">
    <property type="entry name" value="Acetyl-CoA synthetase-like"/>
    <property type="match status" value="1"/>
</dbReference>
<sequence>MTDAITTTPLGRATLGDQLRRHARTLRDKPAFVAYGADGARRVTTYAELDERANRFASVLVSHGVRRGDRVAVMARNGVESVVAYFGALKVGAAFSGVNVLFRETEVAAQLAHLEPAVVVAGAEFVPVADAVRAQVDVPTWLVLGDAPEGWESLPELLAGADAGEPDTQVDENDLALVVYTSGTEAAPKGVMITHRNYLISTAPAWGWGLRTGTDDIWLYVMPFHTIAGIGSMTSLLMMGATLVLPATTEAGASLAMIRDEGVTVIAQTPTFYIALAGHETFGAAAVGTVQRCMTYGGQVSPHAIKAWAEAAPGVTWGTYWGQSELSQLGSVGWFRTLEDIPDGDPTWIGKPVSHLEVRVVGADGEESGTGQLLCRSPSVMRGYFKDPERTAEVLRDGWVHTGDIVRQDEQGNLFFLDRLKDMIKTGGLNVSSQEVERALQAHPDVVRAAVVGLPDDYWSEAVTGFVVVRPGAAVTGEDLRGHCRESLAAYKVPKAVHVVDELPVDPQGKLLKRELRRVHGR</sequence>
<dbReference type="Gene3D" id="3.30.300.30">
    <property type="match status" value="1"/>
</dbReference>
<dbReference type="Gene3D" id="3.40.50.12780">
    <property type="entry name" value="N-terminal domain of ligase-like"/>
    <property type="match status" value="1"/>
</dbReference>
<feature type="domain" description="AMP-binding enzyme C-terminal" evidence="2">
    <location>
        <begin position="435"/>
        <end position="510"/>
    </location>
</feature>
<protein>
    <submittedName>
        <fullName evidence="3">Acyl-CoA synthetase (AMP-forming)/AMP-acid ligase II</fullName>
    </submittedName>
</protein>
<dbReference type="Proteomes" id="UP000239210">
    <property type="component" value="Unassembled WGS sequence"/>
</dbReference>
<gene>
    <name evidence="3" type="ORF">LY71_102383</name>
</gene>
<organism evidence="3 4">
    <name type="scientific">Geodermatophilus tzadiensis</name>
    <dbReference type="NCBI Taxonomy" id="1137988"/>
    <lineage>
        <taxon>Bacteria</taxon>
        <taxon>Bacillati</taxon>
        <taxon>Actinomycetota</taxon>
        <taxon>Actinomycetes</taxon>
        <taxon>Geodermatophilales</taxon>
        <taxon>Geodermatophilaceae</taxon>
        <taxon>Geodermatophilus</taxon>
    </lineage>
</organism>
<dbReference type="InterPro" id="IPR000873">
    <property type="entry name" value="AMP-dep_synth/lig_dom"/>
</dbReference>